<gene>
    <name evidence="1" type="primary">86</name>
    <name evidence="1" type="ORF">SEA_YVONNETASTIC_86</name>
</gene>
<organism evidence="1 2">
    <name type="scientific">Gordonia phage Yvonnetastic</name>
    <dbReference type="NCBI Taxonomy" id="1821566"/>
    <lineage>
        <taxon>Viruses</taxon>
        <taxon>Duplodnaviria</taxon>
        <taxon>Heunggongvirae</taxon>
        <taxon>Uroviricota</taxon>
        <taxon>Caudoviricetes</taxon>
        <taxon>Yvonnevirus</taxon>
        <taxon>Yvonnevirus yvonnetastic</taxon>
        <taxon>Gordonia virus Yvonnetastic</taxon>
    </lineage>
</organism>
<dbReference type="RefSeq" id="YP_009301140.1">
    <property type="nucleotide sequence ID" value="NC_031230.1"/>
</dbReference>
<reference evidence="2" key="1">
    <citation type="submission" date="2016-03" db="EMBL/GenBank/DDBJ databases">
        <authorList>
            <person name="Ploux O."/>
        </authorList>
    </citation>
    <scope>NUCLEOTIDE SEQUENCE [LARGE SCALE GENOMIC DNA]</scope>
</reference>
<dbReference type="KEGG" id="vg:29125048"/>
<proteinExistence type="predicted"/>
<dbReference type="EMBL" id="KU963248">
    <property type="protein sequence ID" value="AMS02630.1"/>
    <property type="molecule type" value="Genomic_DNA"/>
</dbReference>
<name>A0A142K947_9CAUD</name>
<dbReference type="GeneID" id="29125048"/>
<dbReference type="Proteomes" id="UP000201371">
    <property type="component" value="Segment"/>
</dbReference>
<evidence type="ECO:0000313" key="1">
    <source>
        <dbReference type="EMBL" id="AMS02630.1"/>
    </source>
</evidence>
<sequence length="126" mass="14198">MTPKPPLLTEVVTTIVVKQRPGVPGQAQPRITSTRLEATWEVDPAARWIEPVQSLSEDGLEFDVDSIMATYLDGEPDYVELSGRRAGDDWRRGSWYGPRSDWKGCPPKVLVLLGMFRTDGWREAIK</sequence>
<protein>
    <submittedName>
        <fullName evidence="1">Uncharacterized protein</fullName>
    </submittedName>
</protein>
<accession>A0A142K947</accession>
<keyword evidence="2" id="KW-1185">Reference proteome</keyword>
<evidence type="ECO:0000313" key="2">
    <source>
        <dbReference type="Proteomes" id="UP000201371"/>
    </source>
</evidence>